<proteinExistence type="predicted"/>
<dbReference type="InterPro" id="IPR044926">
    <property type="entry name" value="RGS_subdomain_2"/>
</dbReference>
<reference evidence="5 6" key="1">
    <citation type="submission" date="2018-10" db="EMBL/GenBank/DDBJ databases">
        <title>Fifty Aureobasidium pullulans genomes reveal a recombining polyextremotolerant generalist.</title>
        <authorList>
            <person name="Gostincar C."/>
            <person name="Turk M."/>
            <person name="Zajc J."/>
            <person name="Gunde-Cimerman N."/>
        </authorList>
    </citation>
    <scope>NUCLEOTIDE SEQUENCE [LARGE SCALE GENOMIC DNA]</scope>
    <source>
        <strain evidence="5 6">EXF-9785</strain>
    </source>
</reference>
<dbReference type="Gene3D" id="1.10.167.10">
    <property type="entry name" value="Regulator of G-protein Signalling 4, domain 2"/>
    <property type="match status" value="1"/>
</dbReference>
<protein>
    <submittedName>
        <fullName evidence="5">RGS-domain-containing protein</fullName>
    </submittedName>
</protein>
<dbReference type="Pfam" id="PF00610">
    <property type="entry name" value="DEP"/>
    <property type="match status" value="1"/>
</dbReference>
<dbReference type="InterPro" id="IPR036305">
    <property type="entry name" value="RGS_sf"/>
</dbReference>
<feature type="region of interest" description="Disordered" evidence="2">
    <location>
        <begin position="117"/>
        <end position="157"/>
    </location>
</feature>
<gene>
    <name evidence="5" type="ORF">D6D10_02962</name>
</gene>
<evidence type="ECO:0000259" key="3">
    <source>
        <dbReference type="PROSITE" id="PS50132"/>
    </source>
</evidence>
<accession>A0A4S9F1R5</accession>
<dbReference type="PROSITE" id="PS50132">
    <property type="entry name" value="RGS"/>
    <property type="match status" value="1"/>
</dbReference>
<dbReference type="GO" id="GO:0035556">
    <property type="term" value="P:intracellular signal transduction"/>
    <property type="evidence" value="ECO:0007669"/>
    <property type="project" value="InterPro"/>
</dbReference>
<sequence length="594" mass="66840">MVYLKLERPYDIQATEPCNASSNPVQHLPSCIHHVLTATHVAVAPDPRARRVAREDFQFQFSLPREKQRTKHDSLTAPPAEDSASRSAGVINNQPGPSSAAVAASLRQPLSHLRLTSLGRIAPTRDSLDSPTRPSSRLSQESLSSVDYHPRRPGLDDKRISLNTFLSATTPPWAVPLDKEESNRQKMHQTSSRLLRQTDDDRPFTRDLKDLFSTLMVSLPLTPHRVRFTKVEHTFTTDEALTNLGSLKFSQSNRMPDPKDPSRIVTTTTTTTFSMAKEMARTVCNRFVEARFVESLDGKTDFSSRSSVWQLTPKGMRVLTRFCQRNGIHQRHVNELLDSPRNTMQLVILERVPENDNINIDRGTIEVVFRRFCGEEGPNLKSTATADSESIHDYATGLVGVHMMRSRKQFEKDTPYMFTGKSALDWLMDCCMVVNRKEACDIAQQFMVHQLIVNLTEERNSPAASLRSFLLDYNSAKRSVPAPRLDLIRETLASAYSLYNAFLAPGSPCELNIDHNLRNALASRMTRAVGEDTEMIASLDEVATLFDQAQTSVFKLMASDSVPKFSRDPKYIRMLENRTNYDQMNAAFSAASVS</sequence>
<dbReference type="Gene3D" id="1.10.10.10">
    <property type="entry name" value="Winged helix-like DNA-binding domain superfamily/Winged helix DNA-binding domain"/>
    <property type="match status" value="2"/>
</dbReference>
<feature type="compositionally biased region" description="Low complexity" evidence="2">
    <location>
        <begin position="135"/>
        <end position="145"/>
    </location>
</feature>
<dbReference type="Pfam" id="PF25889">
    <property type="entry name" value="WHD_Fungal_DR"/>
    <property type="match status" value="1"/>
</dbReference>
<dbReference type="EMBL" id="QZAV01000039">
    <property type="protein sequence ID" value="THX41119.1"/>
    <property type="molecule type" value="Genomic_DNA"/>
</dbReference>
<dbReference type="AlphaFoldDB" id="A0A4S9F1R5"/>
<feature type="domain" description="RGS" evidence="3">
    <location>
        <begin position="472"/>
        <end position="575"/>
    </location>
</feature>
<evidence type="ECO:0000313" key="6">
    <source>
        <dbReference type="Proteomes" id="UP000308953"/>
    </source>
</evidence>
<feature type="domain" description="DEP" evidence="4">
    <location>
        <begin position="397"/>
        <end position="477"/>
    </location>
</feature>
<evidence type="ECO:0000313" key="5">
    <source>
        <dbReference type="EMBL" id="THX41119.1"/>
    </source>
</evidence>
<dbReference type="GO" id="GO:0009968">
    <property type="term" value="P:negative regulation of signal transduction"/>
    <property type="evidence" value="ECO:0007669"/>
    <property type="project" value="UniProtKB-KW"/>
</dbReference>
<evidence type="ECO:0000259" key="4">
    <source>
        <dbReference type="PROSITE" id="PS50186"/>
    </source>
</evidence>
<dbReference type="SUPFAM" id="SSF46785">
    <property type="entry name" value="Winged helix' DNA-binding domain"/>
    <property type="match status" value="2"/>
</dbReference>
<name>A0A4S9F1R5_AURPU</name>
<feature type="region of interest" description="Disordered" evidence="2">
    <location>
        <begin position="63"/>
        <end position="103"/>
    </location>
</feature>
<dbReference type="InterPro" id="IPR036388">
    <property type="entry name" value="WH-like_DNA-bd_sf"/>
</dbReference>
<evidence type="ECO:0000256" key="2">
    <source>
        <dbReference type="SAM" id="MobiDB-lite"/>
    </source>
</evidence>
<feature type="compositionally biased region" description="Basic and acidic residues" evidence="2">
    <location>
        <begin position="64"/>
        <end position="74"/>
    </location>
</feature>
<dbReference type="SMART" id="SM00315">
    <property type="entry name" value="RGS"/>
    <property type="match status" value="1"/>
</dbReference>
<dbReference type="PANTHER" id="PTHR10845:SF192">
    <property type="entry name" value="DOUBLE HIT, ISOFORM B"/>
    <property type="match status" value="1"/>
</dbReference>
<dbReference type="PRINTS" id="PR01301">
    <property type="entry name" value="RGSPROTEIN"/>
</dbReference>
<dbReference type="Proteomes" id="UP000308953">
    <property type="component" value="Unassembled WGS sequence"/>
</dbReference>
<feature type="compositionally biased region" description="Basic and acidic residues" evidence="2">
    <location>
        <begin position="148"/>
        <end position="157"/>
    </location>
</feature>
<evidence type="ECO:0000256" key="1">
    <source>
        <dbReference type="ARBA" id="ARBA00022700"/>
    </source>
</evidence>
<dbReference type="CDD" id="cd04450">
    <property type="entry name" value="DEP_RGS7-like"/>
    <property type="match status" value="1"/>
</dbReference>
<comment type="caution">
    <text evidence="5">The sequence shown here is derived from an EMBL/GenBank/DDBJ whole genome shotgun (WGS) entry which is preliminary data.</text>
</comment>
<dbReference type="SUPFAM" id="SSF48097">
    <property type="entry name" value="Regulator of G-protein signaling, RGS"/>
    <property type="match status" value="1"/>
</dbReference>
<dbReference type="SMART" id="SM00049">
    <property type="entry name" value="DEP"/>
    <property type="match status" value="2"/>
</dbReference>
<dbReference type="InterPro" id="IPR016137">
    <property type="entry name" value="RGS"/>
</dbReference>
<dbReference type="InterPro" id="IPR058855">
    <property type="entry name" value="RGS1/SST2-like_Fungal-DR"/>
</dbReference>
<organism evidence="5 6">
    <name type="scientific">Aureobasidium pullulans</name>
    <name type="common">Black yeast</name>
    <name type="synonym">Pullularia pullulans</name>
    <dbReference type="NCBI Taxonomy" id="5580"/>
    <lineage>
        <taxon>Eukaryota</taxon>
        <taxon>Fungi</taxon>
        <taxon>Dikarya</taxon>
        <taxon>Ascomycota</taxon>
        <taxon>Pezizomycotina</taxon>
        <taxon>Dothideomycetes</taxon>
        <taxon>Dothideomycetidae</taxon>
        <taxon>Dothideales</taxon>
        <taxon>Saccotheciaceae</taxon>
        <taxon>Aureobasidium</taxon>
    </lineage>
</organism>
<dbReference type="Pfam" id="PF00615">
    <property type="entry name" value="RGS"/>
    <property type="match status" value="1"/>
</dbReference>
<keyword evidence="1" id="KW-0734">Signal transduction inhibitor</keyword>
<dbReference type="PROSITE" id="PS50186">
    <property type="entry name" value="DEP"/>
    <property type="match status" value="1"/>
</dbReference>
<dbReference type="InterPro" id="IPR036390">
    <property type="entry name" value="WH_DNA-bd_sf"/>
</dbReference>
<dbReference type="InterPro" id="IPR000591">
    <property type="entry name" value="DEP_dom"/>
</dbReference>
<dbReference type="PANTHER" id="PTHR10845">
    <property type="entry name" value="REGULATOR OF G PROTEIN SIGNALING"/>
    <property type="match status" value="1"/>
</dbReference>